<dbReference type="PANTHER" id="PTHR11592">
    <property type="entry name" value="GLUTATHIONE PEROXIDASE"/>
    <property type="match status" value="1"/>
</dbReference>
<evidence type="ECO:0000256" key="3">
    <source>
        <dbReference type="ARBA" id="ARBA00023002"/>
    </source>
</evidence>
<dbReference type="OrthoDB" id="9785502at2"/>
<protein>
    <recommendedName>
        <fullName evidence="4">Glutathione peroxidase</fullName>
    </recommendedName>
</protein>
<sequence length="166" mass="17901">MRALLALLMTALPAAAFEFEAIDGGTIDLDDLRGRAVLVVNTASLCAFTGQYADLQTLQDRYGRAGLTVIAVPSNDFRQELDTEDEVARFCEVTYDLTLPLTSITQVTGADAHPFYRWLATTHGRTPRWNFNKALLGPDGALVAFEGSGIGPLSPRFVAVVEGALP</sequence>
<evidence type="ECO:0000256" key="2">
    <source>
        <dbReference type="ARBA" id="ARBA00022559"/>
    </source>
</evidence>
<dbReference type="PROSITE" id="PS51355">
    <property type="entry name" value="GLUTATHIONE_PEROXID_3"/>
    <property type="match status" value="1"/>
</dbReference>
<evidence type="ECO:0000313" key="7">
    <source>
        <dbReference type="Proteomes" id="UP000048908"/>
    </source>
</evidence>
<dbReference type="STRING" id="282197.SAMN04488517_103454"/>
<reference evidence="6 7" key="1">
    <citation type="submission" date="2015-07" db="EMBL/GenBank/DDBJ databases">
        <authorList>
            <person name="Noorani M."/>
        </authorList>
    </citation>
    <scope>NUCLEOTIDE SEQUENCE [LARGE SCALE GENOMIC DNA]</scope>
    <source>
        <strain evidence="6 7">CECT 5088</strain>
    </source>
</reference>
<name>A0A0M6XRU0_9RHOB</name>
<dbReference type="Pfam" id="PF00255">
    <property type="entry name" value="GSHPx"/>
    <property type="match status" value="1"/>
</dbReference>
<organism evidence="6 7">
    <name type="scientific">Jannaschia rubra</name>
    <dbReference type="NCBI Taxonomy" id="282197"/>
    <lineage>
        <taxon>Bacteria</taxon>
        <taxon>Pseudomonadati</taxon>
        <taxon>Pseudomonadota</taxon>
        <taxon>Alphaproteobacteria</taxon>
        <taxon>Rhodobacterales</taxon>
        <taxon>Roseobacteraceae</taxon>
        <taxon>Jannaschia</taxon>
    </lineage>
</organism>
<dbReference type="PRINTS" id="PR01011">
    <property type="entry name" value="GLUTPROXDASE"/>
</dbReference>
<feature type="signal peptide" evidence="5">
    <location>
        <begin position="1"/>
        <end position="16"/>
    </location>
</feature>
<dbReference type="Proteomes" id="UP000048908">
    <property type="component" value="Unassembled WGS sequence"/>
</dbReference>
<dbReference type="RefSeq" id="WP_055682343.1">
    <property type="nucleotide sequence ID" value="NZ_CXPG01000016.1"/>
</dbReference>
<feature type="chain" id="PRO_5005807131" description="Glutathione peroxidase" evidence="5">
    <location>
        <begin position="17"/>
        <end position="166"/>
    </location>
</feature>
<evidence type="ECO:0000313" key="6">
    <source>
        <dbReference type="EMBL" id="CTQ32891.1"/>
    </source>
</evidence>
<dbReference type="PROSITE" id="PS00460">
    <property type="entry name" value="GLUTATHIONE_PEROXID_1"/>
    <property type="match status" value="1"/>
</dbReference>
<evidence type="ECO:0000256" key="4">
    <source>
        <dbReference type="RuleBase" id="RU000499"/>
    </source>
</evidence>
<dbReference type="Gene3D" id="3.40.30.10">
    <property type="entry name" value="Glutaredoxin"/>
    <property type="match status" value="1"/>
</dbReference>
<keyword evidence="7" id="KW-1185">Reference proteome</keyword>
<dbReference type="SUPFAM" id="SSF52833">
    <property type="entry name" value="Thioredoxin-like"/>
    <property type="match status" value="1"/>
</dbReference>
<dbReference type="InterPro" id="IPR000889">
    <property type="entry name" value="Glutathione_peroxidase"/>
</dbReference>
<dbReference type="EMBL" id="CXPG01000016">
    <property type="protein sequence ID" value="CTQ32891.1"/>
    <property type="molecule type" value="Genomic_DNA"/>
</dbReference>
<dbReference type="GO" id="GO:0034599">
    <property type="term" value="P:cellular response to oxidative stress"/>
    <property type="evidence" value="ECO:0007669"/>
    <property type="project" value="TreeGrafter"/>
</dbReference>
<dbReference type="GO" id="GO:0004601">
    <property type="term" value="F:peroxidase activity"/>
    <property type="evidence" value="ECO:0007669"/>
    <property type="project" value="UniProtKB-KW"/>
</dbReference>
<evidence type="ECO:0000256" key="1">
    <source>
        <dbReference type="ARBA" id="ARBA00006926"/>
    </source>
</evidence>
<dbReference type="AlphaFoldDB" id="A0A0M6XRU0"/>
<keyword evidence="3 4" id="KW-0560">Oxidoreductase</keyword>
<accession>A0A0M6XRU0</accession>
<comment type="similarity">
    <text evidence="1 4">Belongs to the glutathione peroxidase family.</text>
</comment>
<dbReference type="PANTHER" id="PTHR11592:SF78">
    <property type="entry name" value="GLUTATHIONE PEROXIDASE"/>
    <property type="match status" value="1"/>
</dbReference>
<keyword evidence="2 4" id="KW-0575">Peroxidase</keyword>
<evidence type="ECO:0000256" key="5">
    <source>
        <dbReference type="SAM" id="SignalP"/>
    </source>
</evidence>
<keyword evidence="5" id="KW-0732">Signal</keyword>
<dbReference type="InterPro" id="IPR036249">
    <property type="entry name" value="Thioredoxin-like_sf"/>
</dbReference>
<dbReference type="CDD" id="cd00340">
    <property type="entry name" value="GSH_Peroxidase"/>
    <property type="match status" value="1"/>
</dbReference>
<proteinExistence type="inferred from homology"/>
<dbReference type="InterPro" id="IPR029759">
    <property type="entry name" value="GPX_AS"/>
</dbReference>
<gene>
    <name evidence="6" type="primary">bsaA</name>
    <name evidence="6" type="ORF">JAN5088_01664</name>
</gene>